<keyword evidence="2" id="KW-0413">Isomerase</keyword>
<comment type="similarity">
    <text evidence="1">Belongs to the enoyl-CoA hydratase/isomerase family.</text>
</comment>
<dbReference type="EMBL" id="BAAANL010000001">
    <property type="protein sequence ID" value="GAA1848056.1"/>
    <property type="molecule type" value="Genomic_DNA"/>
</dbReference>
<dbReference type="Gene3D" id="1.10.12.10">
    <property type="entry name" value="Lyase 2-enoyl-coa Hydratase, Chain A, domain 2"/>
    <property type="match status" value="1"/>
</dbReference>
<dbReference type="PANTHER" id="PTHR43459:SF1">
    <property type="entry name" value="EG:BACN32G11.4 PROTEIN"/>
    <property type="match status" value="1"/>
</dbReference>
<reference evidence="2 3" key="1">
    <citation type="journal article" date="2019" name="Int. J. Syst. Evol. Microbiol.">
        <title>The Global Catalogue of Microorganisms (GCM) 10K type strain sequencing project: providing services to taxonomists for standard genome sequencing and annotation.</title>
        <authorList>
            <consortium name="The Broad Institute Genomics Platform"/>
            <consortium name="The Broad Institute Genome Sequencing Center for Infectious Disease"/>
            <person name="Wu L."/>
            <person name="Ma J."/>
        </authorList>
    </citation>
    <scope>NUCLEOTIDE SEQUENCE [LARGE SCALE GENOMIC DNA]</scope>
    <source>
        <strain evidence="2 3">JCM 14326</strain>
    </source>
</reference>
<dbReference type="SUPFAM" id="SSF52096">
    <property type="entry name" value="ClpP/crotonase"/>
    <property type="match status" value="1"/>
</dbReference>
<keyword evidence="3" id="KW-1185">Reference proteome</keyword>
<name>A0ABN2N182_9MICO</name>
<dbReference type="PANTHER" id="PTHR43459">
    <property type="entry name" value="ENOYL-COA HYDRATASE"/>
    <property type="match status" value="1"/>
</dbReference>
<sequence>MIRMSVDDDVAEVVLDAPARLNALDEAGLDELSDALVTAEGAGVRALLLRGEGKAFCAGRDISGVDPASDDVLGFLAGRVEPVLRRLARFPAPTFAVGHGACLGVGLGLLIASDVVYLADDAKVGSPFGRLGAVLDSGGHALFVERLGAHRTLDLIYTSDLISGREAVTAGLFSRSFPADEVLDATRVAARRAAAGPTRAFVASKEIVTAIREQRLGLWAAVEQENRAQAAVRDTADYREGFAAFQQKRPPEFHGR</sequence>
<dbReference type="Pfam" id="PF00378">
    <property type="entry name" value="ECH_1"/>
    <property type="match status" value="1"/>
</dbReference>
<dbReference type="InterPro" id="IPR001753">
    <property type="entry name" value="Enoyl-CoA_hydra/iso"/>
</dbReference>
<evidence type="ECO:0000256" key="1">
    <source>
        <dbReference type="ARBA" id="ARBA00005254"/>
    </source>
</evidence>
<dbReference type="Gene3D" id="3.90.226.10">
    <property type="entry name" value="2-enoyl-CoA Hydratase, Chain A, domain 1"/>
    <property type="match status" value="1"/>
</dbReference>
<dbReference type="InterPro" id="IPR029045">
    <property type="entry name" value="ClpP/crotonase-like_dom_sf"/>
</dbReference>
<evidence type="ECO:0000313" key="2">
    <source>
        <dbReference type="EMBL" id="GAA1848056.1"/>
    </source>
</evidence>
<evidence type="ECO:0000313" key="3">
    <source>
        <dbReference type="Proteomes" id="UP001501094"/>
    </source>
</evidence>
<organism evidence="2 3">
    <name type="scientific">Myceligenerans crystallogenes</name>
    <dbReference type="NCBI Taxonomy" id="316335"/>
    <lineage>
        <taxon>Bacteria</taxon>
        <taxon>Bacillati</taxon>
        <taxon>Actinomycetota</taxon>
        <taxon>Actinomycetes</taxon>
        <taxon>Micrococcales</taxon>
        <taxon>Promicromonosporaceae</taxon>
        <taxon>Myceligenerans</taxon>
    </lineage>
</organism>
<protein>
    <submittedName>
        <fullName evidence="2">2-(1,2-epoxy-1,2-dihydrophenyl)acetyl-CoA isomerase PaaG</fullName>
    </submittedName>
</protein>
<accession>A0ABN2N182</accession>
<comment type="caution">
    <text evidence="2">The sequence shown here is derived from an EMBL/GenBank/DDBJ whole genome shotgun (WGS) entry which is preliminary data.</text>
</comment>
<dbReference type="InterPro" id="IPR014748">
    <property type="entry name" value="Enoyl-CoA_hydra_C"/>
</dbReference>
<dbReference type="RefSeq" id="WP_344098629.1">
    <property type="nucleotide sequence ID" value="NZ_BAAANL010000001.1"/>
</dbReference>
<gene>
    <name evidence="2" type="primary">paaG</name>
    <name evidence="2" type="ORF">GCM10009751_00210</name>
</gene>
<dbReference type="Proteomes" id="UP001501094">
    <property type="component" value="Unassembled WGS sequence"/>
</dbReference>
<dbReference type="GO" id="GO:0016853">
    <property type="term" value="F:isomerase activity"/>
    <property type="evidence" value="ECO:0007669"/>
    <property type="project" value="UniProtKB-KW"/>
</dbReference>
<proteinExistence type="inferred from homology"/>
<dbReference type="CDD" id="cd06558">
    <property type="entry name" value="crotonase-like"/>
    <property type="match status" value="1"/>
</dbReference>